<sequence length="461" mass="50412">MARRGLVFLALLTIFLGLVVPSASADGAVTRYEGELEGARYLVLVPENWNGTLMLWSHGMYSLAYPEPDRIALTSQPATESFLLAQGYALAASQYRTVRGWSIEEALTDQTRLHDWFTRTIGPPRRTIAAGESVGAITATLLAERNPRRFDGLMTFCGNLAGGAAHWNSSLDLGYALNTLLDARLQLVRITDPAANVGRFVDVVQAATANPGGRARLALANALAEIPGWLDATQSRPPDVVDQVFWQGVWDRYYRAGAFGVDRVALEQRASGNPSWNVGVDYRRILAKSSERTLVERAYTEAGLDLGADLDRLAKAPRVTPDPAAVTHLARFGLPLGRTPVPVLTMHTVADGTAPAAHERAYAERVSRLGDGDELRQLFVNRAGHCVFTASEEITALRTLERRLDRGHWPSTAPATLIYEAGKLAPEHQTIFDIVRETRVTTTPAFARHSPPPYPRALPFS</sequence>
<evidence type="ECO:0000313" key="2">
    <source>
        <dbReference type="Proteomes" id="UP001456344"/>
    </source>
</evidence>
<dbReference type="Proteomes" id="UP001456344">
    <property type="component" value="Chromosome"/>
</dbReference>
<evidence type="ECO:0000313" key="1">
    <source>
        <dbReference type="EMBL" id="WYW19373.1"/>
    </source>
</evidence>
<reference evidence="1" key="1">
    <citation type="submission" date="2023-10" db="EMBL/GenBank/DDBJ databases">
        <title>Whole genome sequencing of actinobacterial strain Amycolatopsis sp. (BCA-696) identifies the underlying plant growth-promoting genes.</title>
        <authorList>
            <person name="Gandham P."/>
            <person name="Vadla N."/>
            <person name="Saji A."/>
            <person name="Srinivas V."/>
            <person name="Ruperao P."/>
            <person name="Selvanayagam S."/>
            <person name="Saxena R.K."/>
            <person name="Rathore A."/>
            <person name="Gopalakrishnan S."/>
            <person name="Thakur V."/>
        </authorList>
    </citation>
    <scope>NUCLEOTIDE SEQUENCE</scope>
    <source>
        <strain evidence="1">BCA-696</strain>
    </source>
</reference>
<proteinExistence type="predicted"/>
<protein>
    <submittedName>
        <fullName evidence="1">DUF6351 family protein</fullName>
    </submittedName>
</protein>
<accession>A0ACD5BJE4</accession>
<name>A0ACD5BJE4_9PSEU</name>
<keyword evidence="2" id="KW-1185">Reference proteome</keyword>
<dbReference type="EMBL" id="CP150484">
    <property type="protein sequence ID" value="WYW19373.1"/>
    <property type="molecule type" value="Genomic_DNA"/>
</dbReference>
<organism evidence="1 2">
    <name type="scientific">Amycolatopsis coloradensis</name>
    <dbReference type="NCBI Taxonomy" id="76021"/>
    <lineage>
        <taxon>Bacteria</taxon>
        <taxon>Bacillati</taxon>
        <taxon>Actinomycetota</taxon>
        <taxon>Actinomycetes</taxon>
        <taxon>Pseudonocardiales</taxon>
        <taxon>Pseudonocardiaceae</taxon>
        <taxon>Amycolatopsis</taxon>
    </lineage>
</organism>
<gene>
    <name evidence="1" type="ORF">LCL61_27885</name>
</gene>